<organism evidence="1 2">
    <name type="scientific">Ehrlichia sennetsu (strain ATCC VR-367 / Miyayama)</name>
    <name type="common">Neorickettsia sennetsu</name>
    <dbReference type="NCBI Taxonomy" id="222891"/>
    <lineage>
        <taxon>Bacteria</taxon>
        <taxon>Pseudomonadati</taxon>
        <taxon>Pseudomonadota</taxon>
        <taxon>Alphaproteobacteria</taxon>
        <taxon>Rickettsiales</taxon>
        <taxon>Anaplasmataceae</taxon>
        <taxon>Ehrlichia</taxon>
    </lineage>
</organism>
<dbReference type="KEGG" id="nse:NSE_0928"/>
<sequence length="65" mass="7629">MRLKLLVAPYLKEIKFLTFADKKDFSYLFQDVELRFNAGFSETYPCLPVEVVRGLFLMYNVPVCT</sequence>
<proteinExistence type="predicted"/>
<accession>Q2GCK4</accession>
<dbReference type="EMBL" id="CP000237">
    <property type="protein sequence ID" value="ABD46315.1"/>
    <property type="molecule type" value="Genomic_DNA"/>
</dbReference>
<reference evidence="1 2" key="1">
    <citation type="journal article" date="2006" name="PLoS Genet.">
        <title>Comparative genomics of emerging human ehrlichiosis agents.</title>
        <authorList>
            <person name="Dunning Hotopp J.C."/>
            <person name="Lin M."/>
            <person name="Madupu R."/>
            <person name="Crabtree J."/>
            <person name="Angiuoli S.V."/>
            <person name="Eisen J.A."/>
            <person name="Seshadri R."/>
            <person name="Ren Q."/>
            <person name="Wu M."/>
            <person name="Utterback T.R."/>
            <person name="Smith S."/>
            <person name="Lewis M."/>
            <person name="Khouri H."/>
            <person name="Zhang C."/>
            <person name="Niu H."/>
            <person name="Lin Q."/>
            <person name="Ohashi N."/>
            <person name="Zhi N."/>
            <person name="Nelson W."/>
            <person name="Brinkac L.M."/>
            <person name="Dodson R.J."/>
            <person name="Rosovitz M.J."/>
            <person name="Sundaram J."/>
            <person name="Daugherty S.C."/>
            <person name="Davidsen T."/>
            <person name="Durkin A.S."/>
            <person name="Gwinn M."/>
            <person name="Haft D.H."/>
            <person name="Selengut J.D."/>
            <person name="Sullivan S.A."/>
            <person name="Zafar N."/>
            <person name="Zhou L."/>
            <person name="Benahmed F."/>
            <person name="Forberger H."/>
            <person name="Halpin R."/>
            <person name="Mulligan S."/>
            <person name="Robinson J."/>
            <person name="White O."/>
            <person name="Rikihisa Y."/>
            <person name="Tettelin H."/>
        </authorList>
    </citation>
    <scope>NUCLEOTIDE SEQUENCE [LARGE SCALE GENOMIC DNA]</scope>
    <source>
        <strain evidence="2">ATCC VR-367 / Miyayama</strain>
    </source>
</reference>
<evidence type="ECO:0000313" key="2">
    <source>
        <dbReference type="Proteomes" id="UP000001942"/>
    </source>
</evidence>
<dbReference type="AlphaFoldDB" id="Q2GCK4"/>
<evidence type="ECO:0000313" key="1">
    <source>
        <dbReference type="EMBL" id="ABD46315.1"/>
    </source>
</evidence>
<dbReference type="Proteomes" id="UP000001942">
    <property type="component" value="Chromosome"/>
</dbReference>
<name>Q2GCK4_EHRS3</name>
<protein>
    <submittedName>
        <fullName evidence="1">Uncharacterized protein</fullName>
    </submittedName>
</protein>
<gene>
    <name evidence="1" type="ordered locus">NSE_0928</name>
</gene>
<keyword evidence="2" id="KW-1185">Reference proteome</keyword>
<dbReference type="HOGENOM" id="CLU_2845341_0_0_5"/>
<dbReference type="STRING" id="222891.NSE_0928"/>